<evidence type="ECO:0000313" key="7">
    <source>
        <dbReference type="EMBL" id="KGE85104.1"/>
    </source>
</evidence>
<feature type="transmembrane region" description="Helical" evidence="5">
    <location>
        <begin position="213"/>
        <end position="233"/>
    </location>
</feature>
<dbReference type="GO" id="GO:0030416">
    <property type="term" value="P:methylamine metabolic process"/>
    <property type="evidence" value="ECO:0007669"/>
    <property type="project" value="InterPro"/>
</dbReference>
<keyword evidence="8" id="KW-1185">Reference proteome</keyword>
<comment type="subcellular location">
    <subcellularLocation>
        <location evidence="1">Membrane</location>
        <topology evidence="1">Multi-pass membrane protein</topology>
    </subcellularLocation>
</comment>
<name>A0A098RY41_9BACT</name>
<evidence type="ECO:0000256" key="3">
    <source>
        <dbReference type="ARBA" id="ARBA00022989"/>
    </source>
</evidence>
<accession>A0A098RY41</accession>
<keyword evidence="2 5" id="KW-0812">Transmembrane</keyword>
<feature type="transmembrane region" description="Helical" evidence="5">
    <location>
        <begin position="91"/>
        <end position="113"/>
    </location>
</feature>
<dbReference type="GO" id="GO:0016020">
    <property type="term" value="C:membrane"/>
    <property type="evidence" value="ECO:0007669"/>
    <property type="project" value="UniProtKB-SubCell"/>
</dbReference>
<dbReference type="STRING" id="1524460.IX84_29865"/>
<organism evidence="7 8">
    <name type="scientific">Phaeodactylibacter xiamenensis</name>
    <dbReference type="NCBI Taxonomy" id="1524460"/>
    <lineage>
        <taxon>Bacteria</taxon>
        <taxon>Pseudomonadati</taxon>
        <taxon>Bacteroidota</taxon>
        <taxon>Saprospiria</taxon>
        <taxon>Saprospirales</taxon>
        <taxon>Haliscomenobacteraceae</taxon>
        <taxon>Phaeodactylibacter</taxon>
    </lineage>
</organism>
<gene>
    <name evidence="7" type="ORF">IX84_29865</name>
</gene>
<comment type="caution">
    <text evidence="7">The sequence shown here is derived from an EMBL/GenBank/DDBJ whole genome shotgun (WGS) entry which is preliminary data.</text>
</comment>
<feature type="domain" description="Methylamine utilisation protein MauE" evidence="6">
    <location>
        <begin position="30"/>
        <end position="140"/>
    </location>
</feature>
<evidence type="ECO:0000256" key="5">
    <source>
        <dbReference type="SAM" id="Phobius"/>
    </source>
</evidence>
<evidence type="ECO:0000256" key="1">
    <source>
        <dbReference type="ARBA" id="ARBA00004141"/>
    </source>
</evidence>
<dbReference type="AlphaFoldDB" id="A0A098RY41"/>
<dbReference type="Pfam" id="PF07291">
    <property type="entry name" value="MauE"/>
    <property type="match status" value="1"/>
</dbReference>
<evidence type="ECO:0000313" key="8">
    <source>
        <dbReference type="Proteomes" id="UP000029736"/>
    </source>
</evidence>
<keyword evidence="3 5" id="KW-1133">Transmembrane helix</keyword>
<proteinExistence type="predicted"/>
<feature type="transmembrane region" description="Helical" evidence="5">
    <location>
        <begin position="120"/>
        <end position="143"/>
    </location>
</feature>
<dbReference type="RefSeq" id="WP_044229483.1">
    <property type="nucleotide sequence ID" value="NZ_JBKAGJ010000040.1"/>
</dbReference>
<feature type="transmembrane region" description="Helical" evidence="5">
    <location>
        <begin position="183"/>
        <end position="201"/>
    </location>
</feature>
<keyword evidence="4 5" id="KW-0472">Membrane</keyword>
<evidence type="ECO:0000259" key="6">
    <source>
        <dbReference type="Pfam" id="PF07291"/>
    </source>
</evidence>
<evidence type="ECO:0000256" key="2">
    <source>
        <dbReference type="ARBA" id="ARBA00022692"/>
    </source>
</evidence>
<dbReference type="Proteomes" id="UP000029736">
    <property type="component" value="Unassembled WGS sequence"/>
</dbReference>
<dbReference type="InterPro" id="IPR009908">
    <property type="entry name" value="Methylamine_util_MauE"/>
</dbReference>
<dbReference type="EMBL" id="JPOS01000093">
    <property type="protein sequence ID" value="KGE85104.1"/>
    <property type="molecule type" value="Genomic_DNA"/>
</dbReference>
<feature type="transmembrane region" description="Helical" evidence="5">
    <location>
        <begin position="32"/>
        <end position="53"/>
    </location>
</feature>
<sequence length="536" mass="60576">MTIGTLVLSVAAVALLLTLIIGLTTKRIENWIISFLQNFCGVLFIFSGWVKAVDPLGTAYKMEQYFAEFESTFSGTWFSFLAPMFPQLAEWAIGFSVFMIVFEIVLGIMLLIGSSRKLTAWAFFLLVAFFTVLTGFTFLTGYVPAGVNFFQFGQWGSYVETNMKVTDCGCFGDFIKLAPFTSFMKDVFLLVPSVLFLVFHGKMHQLMGAGGRTATVILGTAALTLYCFSNYMWDIPHTDFRPFHNEANIRLEKELEDLAENNAEVIAYKVTNKETGETAQFPIDEYLKKYKDYPKEEWDLEQIKAKPVVKVVKTADGYGIPSAEGEPYEAELASYLAQQWELEGDTTAKVVERSKISDFELSGGPEGGDVTYDILNNPDYSFMVVAYKLYTEKEEVTTQMLRDTIYKVDTVAVEDTIKLVRSIDRVDKRQIEQTTYHFGKDYLDPWMDIVNPVLAEAQQEGFKVFGATSFASPEKLEQFQAASNSSYPFYTGDDILLKTIVRSNPGVVLLKNGKVIGKWHYKKLPTYDELKASYMQ</sequence>
<reference evidence="7 8" key="1">
    <citation type="journal article" date="2014" name="Int. J. Syst. Evol. Microbiol.">
        <title>Phaeodactylibacter xiamenensis gen. nov., sp. nov., a member of the family Saprospiraceae isolated from the marine alga Phaeodactylum tricornutum.</title>
        <authorList>
            <person name="Chen Z.Jr."/>
            <person name="Lei X."/>
            <person name="Lai Q."/>
            <person name="Li Y."/>
            <person name="Zhang B."/>
            <person name="Zhang J."/>
            <person name="Zhang H."/>
            <person name="Yang L."/>
            <person name="Zheng W."/>
            <person name="Tian Y."/>
            <person name="Yu Z."/>
            <person name="Xu H.Jr."/>
            <person name="Zheng T."/>
        </authorList>
    </citation>
    <scope>NUCLEOTIDE SEQUENCE [LARGE SCALE GENOMIC DNA]</scope>
    <source>
        <strain evidence="7 8">KD52</strain>
    </source>
</reference>
<dbReference type="OrthoDB" id="648842at2"/>
<evidence type="ECO:0000256" key="4">
    <source>
        <dbReference type="ARBA" id="ARBA00023136"/>
    </source>
</evidence>
<protein>
    <recommendedName>
        <fullName evidence="6">Methylamine utilisation protein MauE domain-containing protein</fullName>
    </recommendedName>
</protein>